<name>A0ABV9KXE2_9BACT</name>
<dbReference type="Gene3D" id="3.20.20.70">
    <property type="entry name" value="Aldolase class I"/>
    <property type="match status" value="1"/>
</dbReference>
<dbReference type="InterPro" id="IPR013785">
    <property type="entry name" value="Aldolase_TIM"/>
</dbReference>
<evidence type="ECO:0000313" key="3">
    <source>
        <dbReference type="EMBL" id="MFC4674666.1"/>
    </source>
</evidence>
<proteinExistence type="predicted"/>
<dbReference type="PANTHER" id="PTHR43053:SF3">
    <property type="entry name" value="ALPHA-GALACTOSIDASE C-RELATED"/>
    <property type="match status" value="1"/>
</dbReference>
<sequence>MKSSISYLFITILLFLFSNNVLGKGSLNDNEFAYENGLMKQVLSFKNNTILVKSVYEKASQTELIAGNDTPFFEFQINNKTVTSSMPVWKFIKYKERKMVNDGVEYTFYFEGKGTYKGLKLELYRQYFENSTLIREKIQLQSSKGHIFTLNKKKGKLYFVYPQYALNSDTKTDVEEIQIANFLSWNHMFHPAIKKHNVKSNEALLLKGPFSVVHTQNHKIISTYEHASQDGAAGFRLSEITSKKKGDVDESQGVEGDDTELHDENFWFIAHKHTRNKNTHTVATEMQRGGYLDNETIPYDSYYETVWNSLSFIDHKQPTEPLIHDYLFSKITEHLKSRDSHFYYNTWAMQRESQKRGRGHDLRGVLTEERILQEIDAAAEMNIELFVLDDGWEEELGFWTPHSKRLPNGLAPLVDRINEHNMIAGIWLSPMAIDSLTERYKKHPEWIIRRSNGKPIVAQWNRPVFDIVGPFSELFLEDCKALIDNGIRFFKWDAMNTFNSSLAGLDHGDDRYSKKERLDRYNYLFPFYVTRIMRELHEYNKDVVVEIDLTEPERCVIGLMPLQEGIFFFINNGGSAYGDYSIYRTKCMRTVINEYGHLFPKELFTYAVYPNNVSPYWAQQYNVNSSLISGHGFWGDLTQLSKRDRVNIGKTLNKTKRVRPYVKGKQLNYNSKVGASPEIYTQMDSTAAFGQVIGFSAVPVNYSCTLLVNTSQLLGVLNSPYTSDAKNVYLEFNFIQPDDTSKAFLIGNMGENISVISSTGQLDDIQLENNRLMIKTVSTSTVFIKYKDKKLIKVTGGSVLSQNTDEITIRSEAGKGLLIAFENIL</sequence>
<reference evidence="4" key="1">
    <citation type="journal article" date="2019" name="Int. J. Syst. Evol. Microbiol.">
        <title>The Global Catalogue of Microorganisms (GCM) 10K type strain sequencing project: providing services to taxonomists for standard genome sequencing and annotation.</title>
        <authorList>
            <consortium name="The Broad Institute Genomics Platform"/>
            <consortium name="The Broad Institute Genome Sequencing Center for Infectious Disease"/>
            <person name="Wu L."/>
            <person name="Ma J."/>
        </authorList>
    </citation>
    <scope>NUCLEOTIDE SEQUENCE [LARGE SCALE GENOMIC DNA]</scope>
    <source>
        <strain evidence="4">CCUG 66188</strain>
    </source>
</reference>
<comment type="caution">
    <text evidence="3">The sequence shown here is derived from an EMBL/GenBank/DDBJ whole genome shotgun (WGS) entry which is preliminary data.</text>
</comment>
<dbReference type="EMBL" id="JBHSGN010000078">
    <property type="protein sequence ID" value="MFC4674666.1"/>
    <property type="molecule type" value="Genomic_DNA"/>
</dbReference>
<dbReference type="SUPFAM" id="SSF51445">
    <property type="entry name" value="(Trans)glycosidases"/>
    <property type="match status" value="1"/>
</dbReference>
<gene>
    <name evidence="3" type="ORF">ACFO6W_13255</name>
</gene>
<dbReference type="Proteomes" id="UP001596023">
    <property type="component" value="Unassembled WGS sequence"/>
</dbReference>
<evidence type="ECO:0000256" key="1">
    <source>
        <dbReference type="ARBA" id="ARBA00022801"/>
    </source>
</evidence>
<organism evidence="3 4">
    <name type="scientific">Dysgonomonas termitidis</name>
    <dbReference type="NCBI Taxonomy" id="1516126"/>
    <lineage>
        <taxon>Bacteria</taxon>
        <taxon>Pseudomonadati</taxon>
        <taxon>Bacteroidota</taxon>
        <taxon>Bacteroidia</taxon>
        <taxon>Bacteroidales</taxon>
        <taxon>Dysgonomonadaceae</taxon>
        <taxon>Dysgonomonas</taxon>
    </lineage>
</organism>
<evidence type="ECO:0000256" key="2">
    <source>
        <dbReference type="ARBA" id="ARBA00023295"/>
    </source>
</evidence>
<accession>A0ABV9KXE2</accession>
<keyword evidence="1" id="KW-0378">Hydrolase</keyword>
<dbReference type="InterPro" id="IPR017853">
    <property type="entry name" value="GH"/>
</dbReference>
<evidence type="ECO:0000313" key="4">
    <source>
        <dbReference type="Proteomes" id="UP001596023"/>
    </source>
</evidence>
<keyword evidence="2" id="KW-0326">Glycosidase</keyword>
<dbReference type="Pfam" id="PF02065">
    <property type="entry name" value="Melibiase"/>
    <property type="match status" value="1"/>
</dbReference>
<keyword evidence="4" id="KW-1185">Reference proteome</keyword>
<dbReference type="PANTHER" id="PTHR43053">
    <property type="entry name" value="GLYCOSIDASE FAMILY 31"/>
    <property type="match status" value="1"/>
</dbReference>
<dbReference type="RefSeq" id="WP_379997183.1">
    <property type="nucleotide sequence ID" value="NZ_JBHSGN010000078.1"/>
</dbReference>
<dbReference type="InterPro" id="IPR050985">
    <property type="entry name" value="Alpha-glycosidase_related"/>
</dbReference>
<protein>
    <submittedName>
        <fullName evidence="3">Alpha-galactosidase</fullName>
    </submittedName>
</protein>